<organism evidence="1">
    <name type="scientific">marine metagenome</name>
    <dbReference type="NCBI Taxonomy" id="408172"/>
    <lineage>
        <taxon>unclassified sequences</taxon>
        <taxon>metagenomes</taxon>
        <taxon>ecological metagenomes</taxon>
    </lineage>
</organism>
<reference evidence="1" key="1">
    <citation type="submission" date="2018-05" db="EMBL/GenBank/DDBJ databases">
        <authorList>
            <person name="Lanie J.A."/>
            <person name="Ng W.-L."/>
            <person name="Kazmierczak K.M."/>
            <person name="Andrzejewski T.M."/>
            <person name="Davidsen T.M."/>
            <person name="Wayne K.J."/>
            <person name="Tettelin H."/>
            <person name="Glass J.I."/>
            <person name="Rusch D."/>
            <person name="Podicherti R."/>
            <person name="Tsui H.-C.T."/>
            <person name="Winkler M.E."/>
        </authorList>
    </citation>
    <scope>NUCLEOTIDE SEQUENCE</scope>
</reference>
<sequence length="32" mass="3636">MIQSGIHFSQVETECAVVRDLQSTVLDLSYHE</sequence>
<dbReference type="EMBL" id="UINC01050170">
    <property type="protein sequence ID" value="SVB62816.1"/>
    <property type="molecule type" value="Genomic_DNA"/>
</dbReference>
<gene>
    <name evidence="1" type="ORF">METZ01_LOCUS215670</name>
</gene>
<dbReference type="AlphaFoldDB" id="A0A382FI88"/>
<evidence type="ECO:0000313" key="1">
    <source>
        <dbReference type="EMBL" id="SVB62816.1"/>
    </source>
</evidence>
<protein>
    <submittedName>
        <fullName evidence="1">Uncharacterized protein</fullName>
    </submittedName>
</protein>
<name>A0A382FI88_9ZZZZ</name>
<accession>A0A382FI88</accession>
<proteinExistence type="predicted"/>